<evidence type="ECO:0000256" key="1">
    <source>
        <dbReference type="SAM" id="MobiDB-lite"/>
    </source>
</evidence>
<organism evidence="2 3">
    <name type="scientific">Larkinella bovis</name>
    <dbReference type="NCBI Taxonomy" id="683041"/>
    <lineage>
        <taxon>Bacteria</taxon>
        <taxon>Pseudomonadati</taxon>
        <taxon>Bacteroidota</taxon>
        <taxon>Cytophagia</taxon>
        <taxon>Cytophagales</taxon>
        <taxon>Spirosomataceae</taxon>
        <taxon>Larkinella</taxon>
    </lineage>
</organism>
<dbReference type="Proteomes" id="UP001596106">
    <property type="component" value="Unassembled WGS sequence"/>
</dbReference>
<evidence type="ECO:0000313" key="2">
    <source>
        <dbReference type="EMBL" id="MFC5412705.1"/>
    </source>
</evidence>
<accession>A0ABW0IGT8</accession>
<name>A0ABW0IGT8_9BACT</name>
<dbReference type="Pfam" id="PF13565">
    <property type="entry name" value="HTH_32"/>
    <property type="match status" value="1"/>
</dbReference>
<proteinExistence type="predicted"/>
<reference evidence="3" key="1">
    <citation type="journal article" date="2019" name="Int. J. Syst. Evol. Microbiol.">
        <title>The Global Catalogue of Microorganisms (GCM) 10K type strain sequencing project: providing services to taxonomists for standard genome sequencing and annotation.</title>
        <authorList>
            <consortium name="The Broad Institute Genomics Platform"/>
            <consortium name="The Broad Institute Genome Sequencing Center for Infectious Disease"/>
            <person name="Wu L."/>
            <person name="Ma J."/>
        </authorList>
    </citation>
    <scope>NUCLEOTIDE SEQUENCE [LARGE SCALE GENOMIC DNA]</scope>
    <source>
        <strain evidence="3">CCUG 55250</strain>
    </source>
</reference>
<dbReference type="RefSeq" id="WP_379850486.1">
    <property type="nucleotide sequence ID" value="NZ_JBHSMA010000015.1"/>
</dbReference>
<sequence length="146" mass="17041">MYLSKENLQQLRQIVRGGTKRPFEKRCQCILYRYYGMNIQELSQIFEVDQRSIHNWLNRWQQKGLEGLYDKSGRGKKPKLDPSDPHHIEAVQRAVSKYPYDTRLALAELNRQLPRPVSPSTFFRFRKQQFGDEGPKTNGSSPAASV</sequence>
<dbReference type="SUPFAM" id="SSF46689">
    <property type="entry name" value="Homeodomain-like"/>
    <property type="match status" value="1"/>
</dbReference>
<feature type="compositionally biased region" description="Polar residues" evidence="1">
    <location>
        <begin position="137"/>
        <end position="146"/>
    </location>
</feature>
<keyword evidence="3" id="KW-1185">Reference proteome</keyword>
<dbReference type="InterPro" id="IPR009057">
    <property type="entry name" value="Homeodomain-like_sf"/>
</dbReference>
<gene>
    <name evidence="2" type="ORF">ACFPMF_25500</name>
</gene>
<dbReference type="EMBL" id="JBHSMA010000015">
    <property type="protein sequence ID" value="MFC5412705.1"/>
    <property type="molecule type" value="Genomic_DNA"/>
</dbReference>
<comment type="caution">
    <text evidence="2">The sequence shown here is derived from an EMBL/GenBank/DDBJ whole genome shotgun (WGS) entry which is preliminary data.</text>
</comment>
<protein>
    <submittedName>
        <fullName evidence="2">Transposase</fullName>
    </submittedName>
</protein>
<evidence type="ECO:0000313" key="3">
    <source>
        <dbReference type="Proteomes" id="UP001596106"/>
    </source>
</evidence>
<feature type="region of interest" description="Disordered" evidence="1">
    <location>
        <begin position="126"/>
        <end position="146"/>
    </location>
</feature>